<dbReference type="RefSeq" id="WP_068554845.1">
    <property type="nucleotide sequence ID" value="NZ_LOEE01000019.1"/>
</dbReference>
<name>A0A140L8Y7_9FIRM</name>
<dbReference type="Proteomes" id="UP000070456">
    <property type="component" value="Unassembled WGS sequence"/>
</dbReference>
<dbReference type="OrthoDB" id="3268478at2"/>
<protein>
    <submittedName>
        <fullName evidence="3">Uncharacterized protein</fullName>
    </submittedName>
</protein>
<dbReference type="PATRIC" id="fig|520762.4.peg.614"/>
<dbReference type="STRING" id="520762.AN619_05390"/>
<dbReference type="InterPro" id="IPR051803">
    <property type="entry name" value="TA_system_RelE-like_toxin"/>
</dbReference>
<dbReference type="AlphaFoldDB" id="A0A140L8Y7"/>
<dbReference type="EMBL" id="LOEE01000019">
    <property type="protein sequence ID" value="KXG77012.1"/>
    <property type="molecule type" value="Genomic_DNA"/>
</dbReference>
<sequence length="104" mass="11978">MLKYNLVIAEAAEADLDEIADYISYELKEPTTALKQLARIQEAMATLEELPERHSLVQDKYLAAKGIRKLPIDNYLIFYTVNKSTNTVNIVRVLHGRRDWESIL</sequence>
<dbReference type="Pfam" id="PF05016">
    <property type="entry name" value="ParE_toxin"/>
    <property type="match status" value="1"/>
</dbReference>
<evidence type="ECO:0000313" key="3">
    <source>
        <dbReference type="EMBL" id="KXG77012.1"/>
    </source>
</evidence>
<dbReference type="NCBIfam" id="TIGR02385">
    <property type="entry name" value="RelE_StbE"/>
    <property type="match status" value="1"/>
</dbReference>
<reference evidence="3 4" key="1">
    <citation type="submission" date="2015-12" db="EMBL/GenBank/DDBJ databases">
        <title>Draft genome sequence of the thermoanaerobe Thermotalea metallivorans, an isolate from the runoff channel of the Great Artesian Basin, Australia.</title>
        <authorList>
            <person name="Patel B.K."/>
        </authorList>
    </citation>
    <scope>NUCLEOTIDE SEQUENCE [LARGE SCALE GENOMIC DNA]</scope>
    <source>
        <strain evidence="3 4">B2-1</strain>
    </source>
</reference>
<dbReference type="PANTHER" id="PTHR33755">
    <property type="entry name" value="TOXIN PARE1-RELATED"/>
    <property type="match status" value="1"/>
</dbReference>
<keyword evidence="2" id="KW-1277">Toxin-antitoxin system</keyword>
<evidence type="ECO:0000256" key="2">
    <source>
        <dbReference type="ARBA" id="ARBA00022649"/>
    </source>
</evidence>
<accession>A0A140L8Y7</accession>
<comment type="caution">
    <text evidence="3">The sequence shown here is derived from an EMBL/GenBank/DDBJ whole genome shotgun (WGS) entry which is preliminary data.</text>
</comment>
<dbReference type="SUPFAM" id="SSF143011">
    <property type="entry name" value="RelE-like"/>
    <property type="match status" value="1"/>
</dbReference>
<gene>
    <name evidence="3" type="ORF">AN619_05390</name>
</gene>
<dbReference type="Gene3D" id="3.30.2310.20">
    <property type="entry name" value="RelE-like"/>
    <property type="match status" value="1"/>
</dbReference>
<keyword evidence="4" id="KW-1185">Reference proteome</keyword>
<dbReference type="InterPro" id="IPR035093">
    <property type="entry name" value="RelE/ParE_toxin_dom_sf"/>
</dbReference>
<comment type="similarity">
    <text evidence="1">Belongs to the RelE toxin family.</text>
</comment>
<evidence type="ECO:0000313" key="4">
    <source>
        <dbReference type="Proteomes" id="UP000070456"/>
    </source>
</evidence>
<dbReference type="InterPro" id="IPR007712">
    <property type="entry name" value="RelE/ParE_toxin"/>
</dbReference>
<evidence type="ECO:0000256" key="1">
    <source>
        <dbReference type="ARBA" id="ARBA00006226"/>
    </source>
</evidence>
<organism evidence="3 4">
    <name type="scientific">Thermotalea metallivorans</name>
    <dbReference type="NCBI Taxonomy" id="520762"/>
    <lineage>
        <taxon>Bacteria</taxon>
        <taxon>Bacillati</taxon>
        <taxon>Bacillota</taxon>
        <taxon>Clostridia</taxon>
        <taxon>Peptostreptococcales</taxon>
        <taxon>Thermotaleaceae</taxon>
        <taxon>Thermotalea</taxon>
    </lineage>
</organism>
<proteinExistence type="inferred from homology"/>